<feature type="transmembrane region" description="Helical" evidence="1">
    <location>
        <begin position="133"/>
        <end position="152"/>
    </location>
</feature>
<evidence type="ECO:0000313" key="3">
    <source>
        <dbReference type="Proteomes" id="UP001237011"/>
    </source>
</evidence>
<gene>
    <name evidence="2" type="ORF">Q8852_04385</name>
</gene>
<feature type="transmembrane region" description="Helical" evidence="1">
    <location>
        <begin position="68"/>
        <end position="89"/>
    </location>
</feature>
<sequence>MKNKDKLLSILILVFSFIALILMTLPSQLDVTNYCVDPNLKDHSTITKVFTSFWNTDWFIKGNIQSPFAATTAYLFLAFTICYVFIIVLKDNKWWKLGFKIAGYIFLVSSIILMIVILSFVNIDLKLEYTKYGLTPVFIIIFMLLSGLTFICSDLRKYFKINEKAIWKDEGTK</sequence>
<dbReference type="RefSeq" id="WP_305937957.1">
    <property type="nucleotide sequence ID" value="NZ_CP132191.1"/>
</dbReference>
<reference evidence="2" key="1">
    <citation type="submission" date="2023-08" db="EMBL/GenBank/DDBJ databases">
        <title>Complete genome sequence of Mycoplasma seminis 2200.</title>
        <authorList>
            <person name="Spergser J."/>
        </authorList>
    </citation>
    <scope>NUCLEOTIDE SEQUENCE [LARGE SCALE GENOMIC DNA]</scope>
    <source>
        <strain evidence="2">2200</strain>
    </source>
</reference>
<keyword evidence="1" id="KW-1133">Transmembrane helix</keyword>
<proteinExistence type="predicted"/>
<organism evidence="2 3">
    <name type="scientific">Mycoplasma seminis</name>
    <dbReference type="NCBI Taxonomy" id="512749"/>
    <lineage>
        <taxon>Bacteria</taxon>
        <taxon>Bacillati</taxon>
        <taxon>Mycoplasmatota</taxon>
        <taxon>Mollicutes</taxon>
        <taxon>Mycoplasmataceae</taxon>
        <taxon>Mycoplasma</taxon>
    </lineage>
</organism>
<evidence type="ECO:0000313" key="2">
    <source>
        <dbReference type="EMBL" id="WLP85525.1"/>
    </source>
</evidence>
<protein>
    <recommendedName>
        <fullName evidence="4">DUF4293 family protein</fullName>
    </recommendedName>
</protein>
<name>A0ABY9HAB1_9MOLU</name>
<evidence type="ECO:0008006" key="4">
    <source>
        <dbReference type="Google" id="ProtNLM"/>
    </source>
</evidence>
<keyword evidence="1" id="KW-0472">Membrane</keyword>
<feature type="transmembrane region" description="Helical" evidence="1">
    <location>
        <begin position="7"/>
        <end position="25"/>
    </location>
</feature>
<keyword evidence="3" id="KW-1185">Reference proteome</keyword>
<accession>A0ABY9HAB1</accession>
<evidence type="ECO:0000256" key="1">
    <source>
        <dbReference type="SAM" id="Phobius"/>
    </source>
</evidence>
<keyword evidence="1" id="KW-0812">Transmembrane</keyword>
<dbReference type="EMBL" id="CP132191">
    <property type="protein sequence ID" value="WLP85525.1"/>
    <property type="molecule type" value="Genomic_DNA"/>
</dbReference>
<feature type="transmembrane region" description="Helical" evidence="1">
    <location>
        <begin position="101"/>
        <end position="121"/>
    </location>
</feature>
<dbReference type="Proteomes" id="UP001237011">
    <property type="component" value="Chromosome"/>
</dbReference>